<dbReference type="Proteomes" id="UP000261600">
    <property type="component" value="Unplaced"/>
</dbReference>
<dbReference type="InterPro" id="IPR003531">
    <property type="entry name" value="Hempt_rcpt_S_F1_CS"/>
</dbReference>
<feature type="domain" description="Fibronectin type-III" evidence="10">
    <location>
        <begin position="142"/>
        <end position="246"/>
    </location>
</feature>
<name>A0A3Q3IF44_MONAL</name>
<evidence type="ECO:0000313" key="11">
    <source>
        <dbReference type="Ensembl" id="ENSMALP00000002847.1"/>
    </source>
</evidence>
<dbReference type="SUPFAM" id="SSF49265">
    <property type="entry name" value="Fibronectin type III"/>
    <property type="match status" value="1"/>
</dbReference>
<evidence type="ECO:0000313" key="12">
    <source>
        <dbReference type="Proteomes" id="UP000261600"/>
    </source>
</evidence>
<keyword evidence="2 8" id="KW-0812">Transmembrane</keyword>
<reference evidence="11" key="1">
    <citation type="submission" date="2025-08" db="UniProtKB">
        <authorList>
            <consortium name="Ensembl"/>
        </authorList>
    </citation>
    <scope>IDENTIFICATION</scope>
</reference>
<dbReference type="GO" id="GO:0009897">
    <property type="term" value="C:external side of plasma membrane"/>
    <property type="evidence" value="ECO:0007669"/>
    <property type="project" value="TreeGrafter"/>
</dbReference>
<dbReference type="RefSeq" id="XP_020461833.1">
    <property type="nucleotide sequence ID" value="XM_020606177.1"/>
</dbReference>
<dbReference type="GeneID" id="109963557"/>
<dbReference type="InterPro" id="IPR036116">
    <property type="entry name" value="FN3_sf"/>
</dbReference>
<evidence type="ECO:0000256" key="8">
    <source>
        <dbReference type="SAM" id="Phobius"/>
    </source>
</evidence>
<evidence type="ECO:0000259" key="10">
    <source>
        <dbReference type="PROSITE" id="PS50853"/>
    </source>
</evidence>
<dbReference type="PANTHER" id="PTHR23037:SF7">
    <property type="entry name" value="INTERLEUKIN-21 RECEPTOR"/>
    <property type="match status" value="1"/>
</dbReference>
<evidence type="ECO:0000256" key="9">
    <source>
        <dbReference type="SAM" id="SignalP"/>
    </source>
</evidence>
<keyword evidence="3 9" id="KW-0732">Signal</keyword>
<evidence type="ECO:0000256" key="2">
    <source>
        <dbReference type="ARBA" id="ARBA00022692"/>
    </source>
</evidence>
<feature type="chain" id="PRO_5018787349" description="Fibronectin type-III domain-containing protein" evidence="9">
    <location>
        <begin position="31"/>
        <end position="458"/>
    </location>
</feature>
<proteinExistence type="predicted"/>
<evidence type="ECO:0000256" key="4">
    <source>
        <dbReference type="ARBA" id="ARBA00022989"/>
    </source>
</evidence>
<keyword evidence="12" id="KW-1185">Reference proteome</keyword>
<accession>A0A3Q3IF44</accession>
<evidence type="ECO:0000256" key="7">
    <source>
        <dbReference type="ARBA" id="ARBA00023180"/>
    </source>
</evidence>
<dbReference type="PANTHER" id="PTHR23037">
    <property type="entry name" value="CYTOKINE RECEPTOR"/>
    <property type="match status" value="1"/>
</dbReference>
<dbReference type="STRING" id="43700.ENSMALP00000002847"/>
<reference evidence="11" key="2">
    <citation type="submission" date="2025-09" db="UniProtKB">
        <authorList>
            <consortium name="Ensembl"/>
        </authorList>
    </citation>
    <scope>IDENTIFICATION</scope>
</reference>
<dbReference type="CDD" id="cd00063">
    <property type="entry name" value="FN3"/>
    <property type="match status" value="1"/>
</dbReference>
<keyword evidence="7" id="KW-0325">Glycoprotein</keyword>
<dbReference type="KEGG" id="malb:109963557"/>
<comment type="subcellular location">
    <subcellularLocation>
        <location evidence="1">Membrane</location>
        <topology evidence="1">Single-pass type I membrane protein</topology>
    </subcellularLocation>
</comment>
<dbReference type="AlphaFoldDB" id="A0A3Q3IF44"/>
<evidence type="ECO:0000256" key="3">
    <source>
        <dbReference type="ARBA" id="ARBA00022729"/>
    </source>
</evidence>
<keyword evidence="6" id="KW-0675">Receptor</keyword>
<dbReference type="Ensembl" id="ENSMALT00000002926.1">
    <property type="protein sequence ID" value="ENSMALP00000002847.1"/>
    <property type="gene ID" value="ENSMALG00000002127.1"/>
</dbReference>
<feature type="transmembrane region" description="Helical" evidence="8">
    <location>
        <begin position="259"/>
        <end position="282"/>
    </location>
</feature>
<keyword evidence="5 8" id="KW-0472">Membrane</keyword>
<evidence type="ECO:0000256" key="1">
    <source>
        <dbReference type="ARBA" id="ARBA00004479"/>
    </source>
</evidence>
<sequence>MSELAAVMKWSTVLLVVFLLTSTNIDDLHGDPTTGDHGLHCVHDYVFTINCSLSITPSANASDSNSSYWLTLIKDYELNTFVCKLTNTYENYFCSVKTSDSVPDEYASDMDTFKILLCHNQNDGPDICELLDGNYKPYINIKPNAPCCLTVRLNSSHSNFTWKSTYEEYSEFTGLVDSLMYELHFYKRGGEHKVIRTTTTDYSMNNSNLEPDTEYTATVRSSPDMTHYKGQWSDWSTEVHWKTASAMKDFPTNTVKSKLWMMVLIALCAMALLMLFLCYAPLKKWRQSAFIPTPAPYFHTLYSDCQGDFKSWVVTHKTAEDMLHEEPLQIDTLAKCAEVQEEECECHFPCEAMEGSVYSNVTGPLCNSSLLDIPYTASTVPPLSAPGSLLSSTLSSHAEGDSGCWLCSNTSLKNEPPCYYNEYCTLSAFQGCTPISAEQCGCSLTKSCPHGISKADAN</sequence>
<dbReference type="InterPro" id="IPR003961">
    <property type="entry name" value="FN3_dom"/>
</dbReference>
<dbReference type="PROSITE" id="PS50853">
    <property type="entry name" value="FN3"/>
    <property type="match status" value="1"/>
</dbReference>
<dbReference type="InterPro" id="IPR013783">
    <property type="entry name" value="Ig-like_fold"/>
</dbReference>
<dbReference type="OrthoDB" id="8939865at2759"/>
<dbReference type="GO" id="GO:0004896">
    <property type="term" value="F:cytokine receptor activity"/>
    <property type="evidence" value="ECO:0007669"/>
    <property type="project" value="InterPro"/>
</dbReference>
<evidence type="ECO:0000256" key="5">
    <source>
        <dbReference type="ARBA" id="ARBA00023136"/>
    </source>
</evidence>
<evidence type="ECO:0000256" key="6">
    <source>
        <dbReference type="ARBA" id="ARBA00023170"/>
    </source>
</evidence>
<protein>
    <recommendedName>
        <fullName evidence="10">Fibronectin type-III domain-containing protein</fullName>
    </recommendedName>
</protein>
<organism evidence="11 12">
    <name type="scientific">Monopterus albus</name>
    <name type="common">Swamp eel</name>
    <dbReference type="NCBI Taxonomy" id="43700"/>
    <lineage>
        <taxon>Eukaryota</taxon>
        <taxon>Metazoa</taxon>
        <taxon>Chordata</taxon>
        <taxon>Craniata</taxon>
        <taxon>Vertebrata</taxon>
        <taxon>Euteleostomi</taxon>
        <taxon>Actinopterygii</taxon>
        <taxon>Neopterygii</taxon>
        <taxon>Teleostei</taxon>
        <taxon>Neoteleostei</taxon>
        <taxon>Acanthomorphata</taxon>
        <taxon>Anabantaria</taxon>
        <taxon>Synbranchiformes</taxon>
        <taxon>Synbranchidae</taxon>
        <taxon>Monopterus</taxon>
    </lineage>
</organism>
<dbReference type="Gene3D" id="2.60.40.10">
    <property type="entry name" value="Immunoglobulins"/>
    <property type="match status" value="1"/>
</dbReference>
<feature type="signal peptide" evidence="9">
    <location>
        <begin position="1"/>
        <end position="30"/>
    </location>
</feature>
<keyword evidence="4 8" id="KW-1133">Transmembrane helix</keyword>
<dbReference type="PROSITE" id="PS01355">
    <property type="entry name" value="HEMATOPO_REC_S_F1"/>
    <property type="match status" value="1"/>
</dbReference>